<accession>A0A917ZGW9</accession>
<dbReference type="PANTHER" id="PTHR48075">
    <property type="entry name" value="3-HYDROXYACYL-COA DEHYDROGENASE FAMILY PROTEIN"/>
    <property type="match status" value="1"/>
</dbReference>
<dbReference type="Pfam" id="PF00725">
    <property type="entry name" value="3HCDH"/>
    <property type="match status" value="2"/>
</dbReference>
<dbReference type="InterPro" id="IPR036291">
    <property type="entry name" value="NAD(P)-bd_dom_sf"/>
</dbReference>
<dbReference type="PANTHER" id="PTHR48075:SF5">
    <property type="entry name" value="3-HYDROXYBUTYRYL-COA DEHYDROGENASE"/>
    <property type="match status" value="1"/>
</dbReference>
<keyword evidence="1" id="KW-0560">Oxidoreductase</keyword>
<evidence type="ECO:0000313" key="5">
    <source>
        <dbReference type="EMBL" id="GGO81889.1"/>
    </source>
</evidence>
<dbReference type="FunFam" id="3.40.50.720:FF:000009">
    <property type="entry name" value="Fatty oxidation complex, alpha subunit"/>
    <property type="match status" value="1"/>
</dbReference>
<comment type="caution">
    <text evidence="5">The sequence shown here is derived from an EMBL/GenBank/DDBJ whole genome shotgun (WGS) entry which is preliminary data.</text>
</comment>
<dbReference type="InterPro" id="IPR008927">
    <property type="entry name" value="6-PGluconate_DH-like_C_sf"/>
</dbReference>
<keyword evidence="6" id="KW-1185">Reference proteome</keyword>
<organism evidence="5 6">
    <name type="scientific">Marinobacterium nitratireducens</name>
    <dbReference type="NCBI Taxonomy" id="518897"/>
    <lineage>
        <taxon>Bacteria</taxon>
        <taxon>Pseudomonadati</taxon>
        <taxon>Pseudomonadota</taxon>
        <taxon>Gammaproteobacteria</taxon>
        <taxon>Oceanospirillales</taxon>
        <taxon>Oceanospirillaceae</taxon>
        <taxon>Marinobacterium</taxon>
    </lineage>
</organism>
<evidence type="ECO:0000256" key="2">
    <source>
        <dbReference type="ARBA" id="ARBA00023027"/>
    </source>
</evidence>
<feature type="domain" description="3-hydroxyacyl-CoA dehydrogenase C-terminal" evidence="3">
    <location>
        <begin position="193"/>
        <end position="290"/>
    </location>
</feature>
<dbReference type="SUPFAM" id="SSF51735">
    <property type="entry name" value="NAD(P)-binding Rossmann-fold domains"/>
    <property type="match status" value="1"/>
</dbReference>
<evidence type="ECO:0000259" key="4">
    <source>
        <dbReference type="Pfam" id="PF02737"/>
    </source>
</evidence>
<keyword evidence="2" id="KW-0520">NAD</keyword>
<dbReference type="AlphaFoldDB" id="A0A917ZGW9"/>
<evidence type="ECO:0000259" key="3">
    <source>
        <dbReference type="Pfam" id="PF00725"/>
    </source>
</evidence>
<dbReference type="InterPro" id="IPR006176">
    <property type="entry name" value="3-OHacyl-CoA_DH_NAD-bd"/>
</dbReference>
<name>A0A917ZGW9_9GAMM</name>
<reference evidence="5 6" key="1">
    <citation type="journal article" date="2014" name="Int. J. Syst. Evol. Microbiol.">
        <title>Complete genome sequence of Corynebacterium casei LMG S-19264T (=DSM 44701T), isolated from a smear-ripened cheese.</title>
        <authorList>
            <consortium name="US DOE Joint Genome Institute (JGI-PGF)"/>
            <person name="Walter F."/>
            <person name="Albersmeier A."/>
            <person name="Kalinowski J."/>
            <person name="Ruckert C."/>
        </authorList>
    </citation>
    <scope>NUCLEOTIDE SEQUENCE [LARGE SCALE GENOMIC DNA]</scope>
    <source>
        <strain evidence="5 6">CGMCC 1.7286</strain>
    </source>
</reference>
<protein>
    <submittedName>
        <fullName evidence="5">3-hydroxyacyl-CoA dehydrogenase</fullName>
    </submittedName>
</protein>
<dbReference type="SUPFAM" id="SSF48179">
    <property type="entry name" value="6-phosphogluconate dehydrogenase C-terminal domain-like"/>
    <property type="match status" value="2"/>
</dbReference>
<dbReference type="GO" id="GO:0070403">
    <property type="term" value="F:NAD+ binding"/>
    <property type="evidence" value="ECO:0007669"/>
    <property type="project" value="InterPro"/>
</dbReference>
<dbReference type="Gene3D" id="1.10.1040.10">
    <property type="entry name" value="N-(1-d-carboxylethyl)-l-norvaline Dehydrogenase, domain 2"/>
    <property type="match status" value="2"/>
</dbReference>
<dbReference type="Proteomes" id="UP000599578">
    <property type="component" value="Unassembled WGS sequence"/>
</dbReference>
<dbReference type="InterPro" id="IPR013328">
    <property type="entry name" value="6PGD_dom2"/>
</dbReference>
<dbReference type="RefSeq" id="WP_188860644.1">
    <property type="nucleotide sequence ID" value="NZ_BMLT01000005.1"/>
</dbReference>
<dbReference type="GO" id="GO:0016616">
    <property type="term" value="F:oxidoreductase activity, acting on the CH-OH group of donors, NAD or NADP as acceptor"/>
    <property type="evidence" value="ECO:0007669"/>
    <property type="project" value="InterPro"/>
</dbReference>
<feature type="domain" description="3-hydroxyacyl-CoA dehydrogenase C-terminal" evidence="3">
    <location>
        <begin position="418"/>
        <end position="501"/>
    </location>
</feature>
<dbReference type="NCBIfam" id="NF006124">
    <property type="entry name" value="PRK08268.1"/>
    <property type="match status" value="1"/>
</dbReference>
<evidence type="ECO:0000313" key="6">
    <source>
        <dbReference type="Proteomes" id="UP000599578"/>
    </source>
</evidence>
<evidence type="ECO:0000256" key="1">
    <source>
        <dbReference type="ARBA" id="ARBA00023002"/>
    </source>
</evidence>
<proteinExistence type="predicted"/>
<gene>
    <name evidence="5" type="ORF">GCM10011348_21940</name>
</gene>
<dbReference type="Gene3D" id="3.40.50.720">
    <property type="entry name" value="NAD(P)-binding Rossmann-like Domain"/>
    <property type="match status" value="1"/>
</dbReference>
<dbReference type="InterPro" id="IPR006108">
    <property type="entry name" value="3HC_DH_C"/>
</dbReference>
<dbReference type="GO" id="GO:0006631">
    <property type="term" value="P:fatty acid metabolic process"/>
    <property type="evidence" value="ECO:0007669"/>
    <property type="project" value="InterPro"/>
</dbReference>
<feature type="domain" description="3-hydroxyacyl-CoA dehydrogenase NAD binding" evidence="4">
    <location>
        <begin position="11"/>
        <end position="190"/>
    </location>
</feature>
<dbReference type="EMBL" id="BMLT01000005">
    <property type="protein sequence ID" value="GGO81889.1"/>
    <property type="molecule type" value="Genomic_DNA"/>
</dbReference>
<dbReference type="Pfam" id="PF02737">
    <property type="entry name" value="3HCDH_N"/>
    <property type="match status" value="1"/>
</dbReference>
<sequence length="516" mass="55984">MLDINKPGLTLAVIGAGTMGRGIAQLALAAGVSVMLADVVEDTAVEARSFVLKMLSRQAEKGRLDANRLVWARDACIPVALDDDRAFAGCDLVVEAIVENIDIKQRLFQRLERIVPSHCILASNTSSLSITEIASACEAPQRVAGYHFFNPVPLMRVVEVIRGVRTSEETVQVLVELAYRFGHRPVLAADMPGFLVNHAGRGYSTEALRVIGEGVTDVETVDRIMRESAGFRMGPFELFDLTGLDVSHKVMESVFDQFYQDPRYRPSPIAAQRVRAGLYGRKNGEGFYRYQDGKAQRNAEAPMPPARPVPVWVSPAVPEGSAELLRALSHGSARLEEGERPSDRAICLVTPLGQDATGAALVQGLDPRRTLAVDTLFGLDGRRTLMPTVTTTAETCELAMGLLAEDGTPVSLIRDSAGFVSQRMVAMVINTACEIAQQRIATPEDIDAAVTLGLGYPHGPLAFADDLGARRILQVLENLQACYGDPRYRPSVWLTRRARLGVPMVTPDSGPEIAGR</sequence>